<organism evidence="6 7">
    <name type="scientific">Natronosalvus rutilus</name>
    <dbReference type="NCBI Taxonomy" id="2953753"/>
    <lineage>
        <taxon>Archaea</taxon>
        <taxon>Methanobacteriati</taxon>
        <taxon>Methanobacteriota</taxon>
        <taxon>Stenosarchaea group</taxon>
        <taxon>Halobacteria</taxon>
        <taxon>Halobacteriales</taxon>
        <taxon>Natrialbaceae</taxon>
        <taxon>Natronosalvus</taxon>
    </lineage>
</organism>
<name>A0A9E7NAK6_9EURY</name>
<dbReference type="EMBL" id="CP100355">
    <property type="protein sequence ID" value="UTF53388.1"/>
    <property type="molecule type" value="Genomic_DNA"/>
</dbReference>
<feature type="compositionally biased region" description="Basic and acidic residues" evidence="5">
    <location>
        <begin position="171"/>
        <end position="182"/>
    </location>
</feature>
<keyword evidence="2" id="KW-0813">Transport</keyword>
<dbReference type="AlphaFoldDB" id="A0A9E7NAK6"/>
<evidence type="ECO:0000256" key="2">
    <source>
        <dbReference type="ARBA" id="ARBA00022448"/>
    </source>
</evidence>
<dbReference type="RefSeq" id="WP_254157807.1">
    <property type="nucleotide sequence ID" value="NZ_CP100355.1"/>
</dbReference>
<comment type="similarity">
    <text evidence="1">Belongs to the bacterial solute-binding protein 9 family.</text>
</comment>
<dbReference type="GO" id="GO:0046872">
    <property type="term" value="F:metal ion binding"/>
    <property type="evidence" value="ECO:0007669"/>
    <property type="project" value="InterPro"/>
</dbReference>
<dbReference type="PANTHER" id="PTHR42953:SF3">
    <property type="entry name" value="HIGH-AFFINITY ZINC UPTAKE SYSTEM PROTEIN ZNUA"/>
    <property type="match status" value="1"/>
</dbReference>
<sequence length="499" mass="53736">MNLTRRRVLGHGASALGVGALAGCLSEPGADGDGGDASDLSGYAAFFPLWDWTNQVVGDAGSIENPVDAGQLGHGWSPEGDLVRTVAETDAFVYFDSPEFTWAQDIAGQLEAESNSTDVVVIDALEGISEDHFLSFSDDGHDGDDGGHDDEDDHSHGDDHEGEHDDGDDHESEHDDGDHVEEHDNDPESLSVDEFELLTSSSDVTATWHDDHWDGGVPPVPADGSIELEAAVQVDGEDLAFGADESHQLWARVADDGSTDVLEIESHGDAIEIRGRESGQTRVIFELRRDDERVWDSSADPLRVEVAADAGSGMTAFHDPHVWLDPVLAADVVHAIADGLADVAPDDADTFEANAEAYAERLAEVDEQLRALVDEADLEVAVLAGHDSFRYLERRYGFELHSPVGVSPDESPSAGEIAETIELVDERGIDTILYDPFEVPEGDVPPLAETIVHDSQATETAPLTPVGGTLTEWNDRDWGWVEQMTEVNLPSLRAALEVS</sequence>
<evidence type="ECO:0000256" key="3">
    <source>
        <dbReference type="ARBA" id="ARBA00022729"/>
    </source>
</evidence>
<keyword evidence="7" id="KW-1185">Reference proteome</keyword>
<protein>
    <submittedName>
        <fullName evidence="6">Metal ABC transporter substrate-binding protein</fullName>
    </submittedName>
</protein>
<dbReference type="InterPro" id="IPR006127">
    <property type="entry name" value="ZnuA-like"/>
</dbReference>
<keyword evidence="3" id="KW-0732">Signal</keyword>
<evidence type="ECO:0000313" key="7">
    <source>
        <dbReference type="Proteomes" id="UP001056855"/>
    </source>
</evidence>
<keyword evidence="4" id="KW-0175">Coiled coil</keyword>
<dbReference type="InterPro" id="IPR006311">
    <property type="entry name" value="TAT_signal"/>
</dbReference>
<dbReference type="PROSITE" id="PS51257">
    <property type="entry name" value="PROKAR_LIPOPROTEIN"/>
    <property type="match status" value="1"/>
</dbReference>
<evidence type="ECO:0000256" key="1">
    <source>
        <dbReference type="ARBA" id="ARBA00011028"/>
    </source>
</evidence>
<dbReference type="Pfam" id="PF01297">
    <property type="entry name" value="ZnuA"/>
    <property type="match status" value="1"/>
</dbReference>
<dbReference type="PROSITE" id="PS51318">
    <property type="entry name" value="TAT"/>
    <property type="match status" value="1"/>
</dbReference>
<evidence type="ECO:0000256" key="5">
    <source>
        <dbReference type="SAM" id="MobiDB-lite"/>
    </source>
</evidence>
<accession>A0A9E7NAK6</accession>
<dbReference type="InterPro" id="IPR050492">
    <property type="entry name" value="Bact_metal-bind_prot9"/>
</dbReference>
<proteinExistence type="inferred from homology"/>
<dbReference type="Proteomes" id="UP001056855">
    <property type="component" value="Chromosome"/>
</dbReference>
<gene>
    <name evidence="6" type="ORF">NGM29_16710</name>
</gene>
<feature type="compositionally biased region" description="Basic and acidic residues" evidence="5">
    <location>
        <begin position="133"/>
        <end position="146"/>
    </location>
</feature>
<dbReference type="PANTHER" id="PTHR42953">
    <property type="entry name" value="HIGH-AFFINITY ZINC UPTAKE SYSTEM PROTEIN ZNUA-RELATED"/>
    <property type="match status" value="1"/>
</dbReference>
<dbReference type="GeneID" id="73291722"/>
<dbReference type="Gene3D" id="3.40.50.1980">
    <property type="entry name" value="Nitrogenase molybdenum iron protein domain"/>
    <property type="match status" value="2"/>
</dbReference>
<feature type="region of interest" description="Disordered" evidence="5">
    <location>
        <begin position="133"/>
        <end position="189"/>
    </location>
</feature>
<dbReference type="SUPFAM" id="SSF53807">
    <property type="entry name" value="Helical backbone' metal receptor"/>
    <property type="match status" value="1"/>
</dbReference>
<feature type="compositionally biased region" description="Basic and acidic residues" evidence="5">
    <location>
        <begin position="153"/>
        <end position="163"/>
    </location>
</feature>
<dbReference type="KEGG" id="sawl:NGM29_16710"/>
<evidence type="ECO:0000256" key="4">
    <source>
        <dbReference type="SAM" id="Coils"/>
    </source>
</evidence>
<feature type="coiled-coil region" evidence="4">
    <location>
        <begin position="348"/>
        <end position="375"/>
    </location>
</feature>
<reference evidence="6" key="1">
    <citation type="submission" date="2022-06" db="EMBL/GenBank/DDBJ databases">
        <title>Diverse halophilic archaea isolated from saline environments.</title>
        <authorList>
            <person name="Cui H.-L."/>
        </authorList>
    </citation>
    <scope>NUCLEOTIDE SEQUENCE</scope>
    <source>
        <strain evidence="6">WLHS1</strain>
    </source>
</reference>
<dbReference type="GO" id="GO:0030001">
    <property type="term" value="P:metal ion transport"/>
    <property type="evidence" value="ECO:0007669"/>
    <property type="project" value="InterPro"/>
</dbReference>
<evidence type="ECO:0000313" key="6">
    <source>
        <dbReference type="EMBL" id="UTF53388.1"/>
    </source>
</evidence>